<evidence type="ECO:0008006" key="4">
    <source>
        <dbReference type="Google" id="ProtNLM"/>
    </source>
</evidence>
<sequence>MNIGKSWKIKLTLLVLLLLAFAGVFLWYIWKETGGREDWDGEVIWEKKNIGGFEVQDRLIKNSKYGFFITAPEGWTIKDYDQGGIGIFSPEVNIDNIINSARDKKGCIFGLEINEYKKIKQDISTDVEDLLYQIEKISEDKNILDEENIKYEVIIIDKKQSLKRTFFIGDNEASIEIKVPSKDIIYTLKNSPIFKNDCIYYFDEVINSIHLENL</sequence>
<accession>A0A1G2EN63</accession>
<evidence type="ECO:0000313" key="3">
    <source>
        <dbReference type="Proteomes" id="UP000176326"/>
    </source>
</evidence>
<keyword evidence="1" id="KW-1133">Transmembrane helix</keyword>
<dbReference type="EMBL" id="MHMN01000052">
    <property type="protein sequence ID" value="OGZ26972.1"/>
    <property type="molecule type" value="Genomic_DNA"/>
</dbReference>
<organism evidence="2 3">
    <name type="scientific">Candidatus Nealsonbacteria bacterium RIFOXYC1_FULL_40_7</name>
    <dbReference type="NCBI Taxonomy" id="1801678"/>
    <lineage>
        <taxon>Bacteria</taxon>
        <taxon>Candidatus Nealsoniibacteriota</taxon>
    </lineage>
</organism>
<protein>
    <recommendedName>
        <fullName evidence="4">PsbP C-terminal domain-containing protein</fullName>
    </recommendedName>
</protein>
<evidence type="ECO:0000256" key="1">
    <source>
        <dbReference type="SAM" id="Phobius"/>
    </source>
</evidence>
<proteinExistence type="predicted"/>
<feature type="transmembrane region" description="Helical" evidence="1">
    <location>
        <begin position="12"/>
        <end position="30"/>
    </location>
</feature>
<evidence type="ECO:0000313" key="2">
    <source>
        <dbReference type="EMBL" id="OGZ26972.1"/>
    </source>
</evidence>
<comment type="caution">
    <text evidence="2">The sequence shown here is derived from an EMBL/GenBank/DDBJ whole genome shotgun (WGS) entry which is preliminary data.</text>
</comment>
<reference evidence="2 3" key="1">
    <citation type="journal article" date="2016" name="Nat. Commun.">
        <title>Thousands of microbial genomes shed light on interconnected biogeochemical processes in an aquifer system.</title>
        <authorList>
            <person name="Anantharaman K."/>
            <person name="Brown C.T."/>
            <person name="Hug L.A."/>
            <person name="Sharon I."/>
            <person name="Castelle C.J."/>
            <person name="Probst A.J."/>
            <person name="Thomas B.C."/>
            <person name="Singh A."/>
            <person name="Wilkins M.J."/>
            <person name="Karaoz U."/>
            <person name="Brodie E.L."/>
            <person name="Williams K.H."/>
            <person name="Hubbard S.S."/>
            <person name="Banfield J.F."/>
        </authorList>
    </citation>
    <scope>NUCLEOTIDE SEQUENCE [LARGE SCALE GENOMIC DNA]</scope>
</reference>
<keyword evidence="1" id="KW-0472">Membrane</keyword>
<dbReference type="Proteomes" id="UP000176326">
    <property type="component" value="Unassembled WGS sequence"/>
</dbReference>
<dbReference type="AlphaFoldDB" id="A0A1G2EN63"/>
<keyword evidence="1" id="KW-0812">Transmembrane</keyword>
<name>A0A1G2EN63_9BACT</name>
<gene>
    <name evidence="2" type="ORF">A2427_00140</name>
</gene>